<dbReference type="Proteomes" id="UP000024404">
    <property type="component" value="Unassembled WGS sequence"/>
</dbReference>
<dbReference type="CDD" id="cd07061">
    <property type="entry name" value="HP_HAP_like"/>
    <property type="match status" value="1"/>
</dbReference>
<accession>A0A8R1XWJ0</accession>
<dbReference type="InterPro" id="IPR029033">
    <property type="entry name" value="His_PPase_superfam"/>
</dbReference>
<dbReference type="GO" id="GO:0003993">
    <property type="term" value="F:acid phosphatase activity"/>
    <property type="evidence" value="ECO:0007669"/>
    <property type="project" value="UniProtKB-EC"/>
</dbReference>
<evidence type="ECO:0000256" key="1">
    <source>
        <dbReference type="ARBA" id="ARBA00000032"/>
    </source>
</evidence>
<comment type="similarity">
    <text evidence="2">Belongs to the histidine acid phosphatase family.</text>
</comment>
<proteinExistence type="inferred from homology"/>
<evidence type="ECO:0000256" key="3">
    <source>
        <dbReference type="SAM" id="SignalP"/>
    </source>
</evidence>
<dbReference type="SUPFAM" id="SSF53254">
    <property type="entry name" value="Phosphoglycerate mutase-like"/>
    <property type="match status" value="1"/>
</dbReference>
<comment type="catalytic activity">
    <reaction evidence="1">
        <text>a phosphate monoester + H2O = an alcohol + phosphate</text>
        <dbReference type="Rhea" id="RHEA:15017"/>
        <dbReference type="ChEBI" id="CHEBI:15377"/>
        <dbReference type="ChEBI" id="CHEBI:30879"/>
        <dbReference type="ChEBI" id="CHEBI:43474"/>
        <dbReference type="ChEBI" id="CHEBI:67140"/>
        <dbReference type="EC" id="3.1.3.2"/>
    </reaction>
</comment>
<dbReference type="Gene3D" id="3.40.50.1240">
    <property type="entry name" value="Phosphoglycerate mutase-like"/>
    <property type="match status" value="1"/>
</dbReference>
<feature type="chain" id="PRO_5035728061" description="Acid phosphatase" evidence="3">
    <location>
        <begin position="26"/>
        <end position="422"/>
    </location>
</feature>
<evidence type="ECO:0000313" key="5">
    <source>
        <dbReference type="Proteomes" id="UP000024404"/>
    </source>
</evidence>
<feature type="signal peptide" evidence="3">
    <location>
        <begin position="1"/>
        <end position="25"/>
    </location>
</feature>
<dbReference type="EnsemblMetazoa" id="OVOC514.1">
    <property type="protein sequence ID" value="OVOC514.1"/>
    <property type="gene ID" value="WBGene00237323"/>
</dbReference>
<name>A0A8R1XWJ0_ONCVO</name>
<dbReference type="Pfam" id="PF00328">
    <property type="entry name" value="His_Phos_2"/>
    <property type="match status" value="1"/>
</dbReference>
<protein>
    <recommendedName>
        <fullName evidence="6">Acid phosphatase</fullName>
    </recommendedName>
</protein>
<reference evidence="5" key="1">
    <citation type="submission" date="2013-10" db="EMBL/GenBank/DDBJ databases">
        <title>Genome sequencing of Onchocerca volvulus.</title>
        <authorList>
            <person name="Cotton J."/>
            <person name="Tsai J."/>
            <person name="Stanley E."/>
            <person name="Tracey A."/>
            <person name="Holroyd N."/>
            <person name="Lustigman S."/>
            <person name="Berriman M."/>
        </authorList>
    </citation>
    <scope>NUCLEOTIDE SEQUENCE</scope>
</reference>
<dbReference type="PANTHER" id="PTHR11567:SF210">
    <property type="entry name" value="ACID PHOSPHATASE 5-RELATED"/>
    <property type="match status" value="1"/>
</dbReference>
<dbReference type="InterPro" id="IPR000560">
    <property type="entry name" value="His_Pase_clade-2"/>
</dbReference>
<sequence length="422" mass="48102">MWKIYRIILLWICVILIDLIVNAEGSDEELVYVQAVWRHGDRAPTKLPYPNDEYKETSWPRGWGEITNVGIMQMYELGQFFRTRYASFITNYNGEDVTMISSKSNRTIASALAVLRGFFPASGQEVWLGNEQWQPIPFQIATTNAMLKPTSFDCLKYELETEKENEMLVRNINKKYANFFEFLANVTGFKMVDFKKAASLYNIQREIDHNMTQPAWVYQTWSQFDNETTIDIIKNLKRIYRISKFNSSQKARLRGGLLMEDWISRAKNVSLGLPVTPRKIKLHSAHDGTLLALMYALGVGNNLLIPYASCAIMEIYKKTNNHTTVKFFYKNGTTVYQLALPGCPSVDNCTITQVAKAVSGRTVRSLQQLNEICSSASSGYIATGFLTIGYFNTPSVAAMMKINIRNMAHDHISNVWKDLSNS</sequence>
<dbReference type="OMA" id="CKPTAIK"/>
<evidence type="ECO:0000313" key="4">
    <source>
        <dbReference type="EnsemblMetazoa" id="OVOC514.1"/>
    </source>
</evidence>
<evidence type="ECO:0008006" key="6">
    <source>
        <dbReference type="Google" id="ProtNLM"/>
    </source>
</evidence>
<dbReference type="PROSITE" id="PS00616">
    <property type="entry name" value="HIS_ACID_PHOSPHAT_1"/>
    <property type="match status" value="1"/>
</dbReference>
<keyword evidence="5" id="KW-1185">Reference proteome</keyword>
<organism evidence="4 5">
    <name type="scientific">Onchocerca volvulus</name>
    <dbReference type="NCBI Taxonomy" id="6282"/>
    <lineage>
        <taxon>Eukaryota</taxon>
        <taxon>Metazoa</taxon>
        <taxon>Ecdysozoa</taxon>
        <taxon>Nematoda</taxon>
        <taxon>Chromadorea</taxon>
        <taxon>Rhabditida</taxon>
        <taxon>Spirurina</taxon>
        <taxon>Spiruromorpha</taxon>
        <taxon>Filarioidea</taxon>
        <taxon>Onchocercidae</taxon>
        <taxon>Onchocerca</taxon>
    </lineage>
</organism>
<reference evidence="4" key="2">
    <citation type="submission" date="2022-06" db="UniProtKB">
        <authorList>
            <consortium name="EnsemblMetazoa"/>
        </authorList>
    </citation>
    <scope>IDENTIFICATION</scope>
</reference>
<evidence type="ECO:0000256" key="2">
    <source>
        <dbReference type="ARBA" id="ARBA00005375"/>
    </source>
</evidence>
<dbReference type="InterPro" id="IPR050645">
    <property type="entry name" value="Histidine_acid_phosphatase"/>
</dbReference>
<dbReference type="EMBL" id="CMVM020000020">
    <property type="status" value="NOT_ANNOTATED_CDS"/>
    <property type="molecule type" value="Genomic_DNA"/>
</dbReference>
<dbReference type="InterPro" id="IPR033379">
    <property type="entry name" value="Acid_Pase_AS"/>
</dbReference>
<keyword evidence="3" id="KW-0732">Signal</keyword>
<dbReference type="AlphaFoldDB" id="A0A8R1XWJ0"/>
<dbReference type="PANTHER" id="PTHR11567">
    <property type="entry name" value="ACID PHOSPHATASE-RELATED"/>
    <property type="match status" value="1"/>
</dbReference>